<geneLocation type="mitochondrion" evidence="1"/>
<name>A0A101LWL8_PICGL</name>
<proteinExistence type="predicted"/>
<sequence>MTIFLFWDDLPSVLYLLVGVFLPKSSVCPSTSLIGDLLPLRSSFFGGGRLVSYSPLSLLYSSLFPSSLPCFGSSSLFGPSSFFLESSPAPAMCTHKMH</sequence>
<comment type="caution">
    <text evidence="1">The sequence shown here is derived from an EMBL/GenBank/DDBJ whole genome shotgun (WGS) entry which is preliminary data.</text>
</comment>
<evidence type="ECO:0000313" key="1">
    <source>
        <dbReference type="EMBL" id="KUM46682.1"/>
    </source>
</evidence>
<reference evidence="1" key="1">
    <citation type="journal article" date="2015" name="Genome Biol. Evol.">
        <title>Organellar Genomes of White Spruce (Picea glauca): Assembly and Annotation.</title>
        <authorList>
            <person name="Jackman S.D."/>
            <person name="Warren R.L."/>
            <person name="Gibb E.A."/>
            <person name="Vandervalk B.P."/>
            <person name="Mohamadi H."/>
            <person name="Chu J."/>
            <person name="Raymond A."/>
            <person name="Pleasance S."/>
            <person name="Coope R."/>
            <person name="Wildung M.R."/>
            <person name="Ritland C.E."/>
            <person name="Bousquet J."/>
            <person name="Jones S.J."/>
            <person name="Bohlmann J."/>
            <person name="Birol I."/>
        </authorList>
    </citation>
    <scope>NUCLEOTIDE SEQUENCE [LARGE SCALE GENOMIC DNA]</scope>
    <source>
        <tissue evidence="1">Flushing bud</tissue>
    </source>
</reference>
<dbReference type="EMBL" id="LKAM01000010">
    <property type="protein sequence ID" value="KUM46682.1"/>
    <property type="molecule type" value="Genomic_DNA"/>
</dbReference>
<organism evidence="1">
    <name type="scientific">Picea glauca</name>
    <name type="common">White spruce</name>
    <name type="synonym">Pinus glauca</name>
    <dbReference type="NCBI Taxonomy" id="3330"/>
    <lineage>
        <taxon>Eukaryota</taxon>
        <taxon>Viridiplantae</taxon>
        <taxon>Streptophyta</taxon>
        <taxon>Embryophyta</taxon>
        <taxon>Tracheophyta</taxon>
        <taxon>Spermatophyta</taxon>
        <taxon>Pinopsida</taxon>
        <taxon>Pinidae</taxon>
        <taxon>Conifers I</taxon>
        <taxon>Pinales</taxon>
        <taxon>Pinaceae</taxon>
        <taxon>Picea</taxon>
    </lineage>
</organism>
<dbReference type="AlphaFoldDB" id="A0A101LWL8"/>
<protein>
    <submittedName>
        <fullName evidence="1">Uncharacterized protein</fullName>
    </submittedName>
</protein>
<keyword evidence="1" id="KW-0496">Mitochondrion</keyword>
<gene>
    <name evidence="1" type="ORF">ABT39_MTgene1362</name>
</gene>
<accession>A0A101LWL8</accession>